<dbReference type="SUPFAM" id="SSF56672">
    <property type="entry name" value="DNA/RNA polymerases"/>
    <property type="match status" value="1"/>
</dbReference>
<name>A0A0M1VSA5_FUSVC</name>
<evidence type="ECO:0000256" key="7">
    <source>
        <dbReference type="ARBA" id="ARBA00023125"/>
    </source>
</evidence>
<dbReference type="CDD" id="cd09859">
    <property type="entry name" value="PIN_53EXO"/>
    <property type="match status" value="1"/>
</dbReference>
<evidence type="ECO:0000313" key="15">
    <source>
        <dbReference type="Proteomes" id="UP000004925"/>
    </source>
</evidence>
<evidence type="ECO:0000256" key="6">
    <source>
        <dbReference type="ARBA" id="ARBA00022932"/>
    </source>
</evidence>
<comment type="caution">
    <text evidence="14">The sequence shown here is derived from an EMBL/GenBank/DDBJ whole genome shotgun (WGS) entry which is preliminary data.</text>
</comment>
<dbReference type="InterPro" id="IPR020045">
    <property type="entry name" value="DNA_polI_H3TH"/>
</dbReference>
<comment type="similarity">
    <text evidence="1 11">Belongs to the DNA polymerase type-A family.</text>
</comment>
<dbReference type="SUPFAM" id="SSF47807">
    <property type="entry name" value="5' to 3' exonuclease, C-terminal subdomain"/>
    <property type="match status" value="1"/>
</dbReference>
<keyword evidence="8 11" id="KW-0234">DNA repair</keyword>
<dbReference type="InterPro" id="IPR001098">
    <property type="entry name" value="DNA-dir_DNA_pol_A_palm_dom"/>
</dbReference>
<protein>
    <recommendedName>
        <fullName evidence="10 11">DNA polymerase I</fullName>
        <ecNumber evidence="10 11">2.7.7.7</ecNumber>
    </recommendedName>
</protein>
<dbReference type="EMBL" id="ACDE02000013">
    <property type="protein sequence ID" value="EEO39536.1"/>
    <property type="molecule type" value="Genomic_DNA"/>
</dbReference>
<dbReference type="SUPFAM" id="SSF88723">
    <property type="entry name" value="PIN domain-like"/>
    <property type="match status" value="1"/>
</dbReference>
<keyword evidence="5 11" id="KW-0227">DNA damage</keyword>
<dbReference type="InterPro" id="IPR020046">
    <property type="entry name" value="5-3_exonucl_a-hlix_arch_N"/>
</dbReference>
<dbReference type="InterPro" id="IPR008918">
    <property type="entry name" value="HhH2"/>
</dbReference>
<keyword evidence="11" id="KW-0269">Exonuclease</keyword>
<dbReference type="InterPro" id="IPR036397">
    <property type="entry name" value="RNaseH_sf"/>
</dbReference>
<dbReference type="FunFam" id="1.20.1060.10:FF:000001">
    <property type="entry name" value="DNA polymerase I"/>
    <property type="match status" value="1"/>
</dbReference>
<comment type="catalytic activity">
    <reaction evidence="9 11">
        <text>DNA(n) + a 2'-deoxyribonucleoside 5'-triphosphate = DNA(n+1) + diphosphate</text>
        <dbReference type="Rhea" id="RHEA:22508"/>
        <dbReference type="Rhea" id="RHEA-COMP:17339"/>
        <dbReference type="Rhea" id="RHEA-COMP:17340"/>
        <dbReference type="ChEBI" id="CHEBI:33019"/>
        <dbReference type="ChEBI" id="CHEBI:61560"/>
        <dbReference type="ChEBI" id="CHEBI:173112"/>
        <dbReference type="EC" id="2.7.7.7"/>
    </reaction>
</comment>
<dbReference type="InterPro" id="IPR002421">
    <property type="entry name" value="5-3_exonuclease"/>
</dbReference>
<dbReference type="InterPro" id="IPR012337">
    <property type="entry name" value="RNaseH-like_sf"/>
</dbReference>
<dbReference type="Proteomes" id="UP000004925">
    <property type="component" value="Unassembled WGS sequence"/>
</dbReference>
<keyword evidence="11" id="KW-0378">Hydrolase</keyword>
<proteinExistence type="inferred from homology"/>
<evidence type="ECO:0000313" key="14">
    <source>
        <dbReference type="EMBL" id="EEO39536.1"/>
    </source>
</evidence>
<dbReference type="Gene3D" id="1.10.150.20">
    <property type="entry name" value="5' to 3' exonuclease, C-terminal subdomain"/>
    <property type="match status" value="2"/>
</dbReference>
<dbReference type="eggNOG" id="COG0258">
    <property type="taxonomic scope" value="Bacteria"/>
</dbReference>
<dbReference type="PRINTS" id="PR00868">
    <property type="entry name" value="DNAPOLI"/>
</dbReference>
<dbReference type="GO" id="GO:0006302">
    <property type="term" value="P:double-strand break repair"/>
    <property type="evidence" value="ECO:0007669"/>
    <property type="project" value="TreeGrafter"/>
</dbReference>
<dbReference type="Gene3D" id="1.20.1060.10">
    <property type="entry name" value="Taq DNA Polymerase, Chain T, domain 4"/>
    <property type="match status" value="1"/>
</dbReference>
<dbReference type="NCBIfam" id="NF004397">
    <property type="entry name" value="PRK05755.1"/>
    <property type="match status" value="1"/>
</dbReference>
<organism evidence="14 15">
    <name type="scientific">Fusobacterium vincentii 4_1_13</name>
    <dbReference type="NCBI Taxonomy" id="469606"/>
    <lineage>
        <taxon>Bacteria</taxon>
        <taxon>Fusobacteriati</taxon>
        <taxon>Fusobacteriota</taxon>
        <taxon>Fusobacteriia</taxon>
        <taxon>Fusobacteriales</taxon>
        <taxon>Fusobacteriaceae</taxon>
        <taxon>Fusobacterium</taxon>
    </lineage>
</organism>
<dbReference type="GO" id="GO:0003887">
    <property type="term" value="F:DNA-directed DNA polymerase activity"/>
    <property type="evidence" value="ECO:0007669"/>
    <property type="project" value="UniProtKB-UniRule"/>
</dbReference>
<keyword evidence="6 11" id="KW-0239">DNA-directed DNA polymerase</keyword>
<dbReference type="FunFam" id="1.10.150.20:FF:000002">
    <property type="entry name" value="DNA polymerase I"/>
    <property type="match status" value="1"/>
</dbReference>
<keyword evidence="4 11" id="KW-0235">DNA replication</keyword>
<feature type="domain" description="DNA-directed DNA polymerase family A palm" evidence="13">
    <location>
        <begin position="669"/>
        <end position="875"/>
    </location>
</feature>
<dbReference type="PANTHER" id="PTHR10133">
    <property type="entry name" value="DNA POLYMERASE I"/>
    <property type="match status" value="1"/>
</dbReference>
<dbReference type="HOGENOM" id="CLU_004675_0_0_0"/>
<dbReference type="SMART" id="SM00279">
    <property type="entry name" value="HhH2"/>
    <property type="match status" value="1"/>
</dbReference>
<dbReference type="GO" id="GO:0006261">
    <property type="term" value="P:DNA-templated DNA replication"/>
    <property type="evidence" value="ECO:0007669"/>
    <property type="project" value="UniProtKB-UniRule"/>
</dbReference>
<dbReference type="SMART" id="SM00475">
    <property type="entry name" value="53EXOc"/>
    <property type="match status" value="1"/>
</dbReference>
<dbReference type="InterPro" id="IPR036279">
    <property type="entry name" value="5-3_exonuclease_C_sf"/>
</dbReference>
<dbReference type="AlphaFoldDB" id="A0A0M1VSA5"/>
<sequence>MKRAVLLDVSAIMYRAYFANINFRTKNEPTGAVYGFINTLLSIINEFKPDYMAAAFDVKRSSLKRTEIYSDYKSNRQSAPEDLITQIPRIEEVLDAFNINRYKIDGYEADDVLGSLAKKIAKQDIEVIIVTGDKDLSQLVEKNITVALLGKGTEGEKFGILKTSDDVIKYLGVVPEKIPDLFGLIGDKSDGIPGVTKIGEKKALAIFSQYDSLEKIYDNIDNLKNIDGIGPSLIKNLVNEKDIAFMSRELAKIFTDLDITVEEKGLQYGMDREKLYSLCKILEFKMFIKKLGLEEKPQNPTLFSFENTVEKKENPKIVEEKKEVEFIKEINLTLSNREPLIIDNENILNEQREYLSNYKKIASIYYEELGIIISTEEKDLYFPLNHGGLLAKNIDKNLVVSFISELDIKFISYNFKALLNLGINFKSMYMDMMIAYHLISSQTKIDPIIPIVEYSKLEPKDFKTAFGKINVELITAQDFSKYLSAISIGILAIYDELNYLLKKEDLYKILMENEMPLIPVLSLMERKGIEIDVQYFKNYSLELDKELLKIEKAIYEEAGEEFNINSPKQLGDILFVKLNLPSGKKTKTGYSTDVMVLEDLESYGYNIARLLLDYRKLNKLKTTYVDTLPLLVDENSRIHTTFNQIGTATGRLSSSDPNLQNIPVKTDDGIKIREGFVAGAGKVLMSIDYSQVELRVLTSMSKDENLIEAYREEKDLHDLTARRIFNLSDSETVSREQRTIAKIINFSIIYGKTPFGLAKELKIPVKDASEYIKKYFEQYPKVTSFEREVIEFGEEHGYVKTLFGRKRYISGIDSKNKTIKSQAERMAVNTVIQGTAAEVLKKVMVKVYDVLKDKEEIALLLQVHDELIFEVEESSVEKYSEILADIMKNTVQLEDVKLNININIGKNWAEAK</sequence>
<dbReference type="EC" id="2.7.7.7" evidence="10 11"/>
<evidence type="ECO:0000256" key="5">
    <source>
        <dbReference type="ARBA" id="ARBA00022763"/>
    </source>
</evidence>
<dbReference type="Pfam" id="PF02739">
    <property type="entry name" value="5_3_exonuc_N"/>
    <property type="match status" value="1"/>
</dbReference>
<dbReference type="InterPro" id="IPR002298">
    <property type="entry name" value="DNA_polymerase_A"/>
</dbReference>
<accession>A0A0M1VSA5</accession>
<evidence type="ECO:0000256" key="3">
    <source>
        <dbReference type="ARBA" id="ARBA00022695"/>
    </source>
</evidence>
<dbReference type="GO" id="GO:0008409">
    <property type="term" value="F:5'-3' exonuclease activity"/>
    <property type="evidence" value="ECO:0007669"/>
    <property type="project" value="UniProtKB-UniRule"/>
</dbReference>
<dbReference type="SUPFAM" id="SSF53098">
    <property type="entry name" value="Ribonuclease H-like"/>
    <property type="match status" value="1"/>
</dbReference>
<evidence type="ECO:0000256" key="11">
    <source>
        <dbReference type="RuleBase" id="RU004460"/>
    </source>
</evidence>
<dbReference type="Gene3D" id="3.30.70.370">
    <property type="match status" value="1"/>
</dbReference>
<dbReference type="RefSeq" id="WP_008797476.1">
    <property type="nucleotide sequence ID" value="NZ_KQ235735.1"/>
</dbReference>
<dbReference type="Gene3D" id="3.30.420.10">
    <property type="entry name" value="Ribonuclease H-like superfamily/Ribonuclease H"/>
    <property type="match status" value="1"/>
</dbReference>
<dbReference type="Gene3D" id="3.40.50.1010">
    <property type="entry name" value="5'-nuclease"/>
    <property type="match status" value="1"/>
</dbReference>
<evidence type="ECO:0000259" key="13">
    <source>
        <dbReference type="SMART" id="SM00482"/>
    </source>
</evidence>
<dbReference type="Pfam" id="PF00476">
    <property type="entry name" value="DNA_pol_A"/>
    <property type="match status" value="1"/>
</dbReference>
<comment type="function">
    <text evidence="11">In addition to polymerase activity, this DNA polymerase exhibits 5'-3' exonuclease activity.</text>
</comment>
<dbReference type="CDD" id="cd09898">
    <property type="entry name" value="H3TH_53EXO"/>
    <property type="match status" value="1"/>
</dbReference>
<evidence type="ECO:0000256" key="2">
    <source>
        <dbReference type="ARBA" id="ARBA00022679"/>
    </source>
</evidence>
<dbReference type="PANTHER" id="PTHR10133:SF27">
    <property type="entry name" value="DNA POLYMERASE NU"/>
    <property type="match status" value="1"/>
</dbReference>
<dbReference type="eggNOG" id="COG0749">
    <property type="taxonomic scope" value="Bacteria"/>
</dbReference>
<dbReference type="InterPro" id="IPR018320">
    <property type="entry name" value="DNA_polymerase_1"/>
</dbReference>
<evidence type="ECO:0000259" key="12">
    <source>
        <dbReference type="SMART" id="SM00475"/>
    </source>
</evidence>
<evidence type="ECO:0000256" key="10">
    <source>
        <dbReference type="NCBIfam" id="TIGR00593"/>
    </source>
</evidence>
<evidence type="ECO:0000256" key="8">
    <source>
        <dbReference type="ARBA" id="ARBA00023204"/>
    </source>
</evidence>
<dbReference type="Pfam" id="PF01367">
    <property type="entry name" value="5_3_exonuc"/>
    <property type="match status" value="1"/>
</dbReference>
<dbReference type="SMART" id="SM00482">
    <property type="entry name" value="POLAc"/>
    <property type="match status" value="1"/>
</dbReference>
<keyword evidence="2 11" id="KW-0808">Transferase</keyword>
<dbReference type="GO" id="GO:0003677">
    <property type="term" value="F:DNA binding"/>
    <property type="evidence" value="ECO:0007669"/>
    <property type="project" value="UniProtKB-UniRule"/>
</dbReference>
<reference evidence="14 15" key="1">
    <citation type="submission" date="2011-10" db="EMBL/GenBank/DDBJ databases">
        <title>The Genome Sequence of Fusobacterium sp. 4_1_13.</title>
        <authorList>
            <consortium name="The Broad Institute Genome Sequencing Platform"/>
            <person name="Earl A."/>
            <person name="Ward D."/>
            <person name="Feldgarden M."/>
            <person name="Gevers D."/>
            <person name="Strauss J."/>
            <person name="Ambrose C."/>
            <person name="Allen-Vercoe E."/>
            <person name="Young S.K."/>
            <person name="Zeng Q."/>
            <person name="Gargeya S."/>
            <person name="Fitzgerald M."/>
            <person name="Haas B."/>
            <person name="Abouelleil A."/>
            <person name="Alvarado L."/>
            <person name="Arachchi H.M."/>
            <person name="Berlin A."/>
            <person name="Brown A."/>
            <person name="Chapman S.B."/>
            <person name="Chen Z."/>
            <person name="Dunbar C."/>
            <person name="Freedman E."/>
            <person name="Gearin G."/>
            <person name="Goldberg J."/>
            <person name="Griggs A."/>
            <person name="Gujja S."/>
            <person name="Heiman D."/>
            <person name="Howarth C."/>
            <person name="Larson L."/>
            <person name="Lui A."/>
            <person name="MacDonald P.J."/>
            <person name="Montmayeur A."/>
            <person name="Murphy C."/>
            <person name="Neiman D."/>
            <person name="Pearson M."/>
            <person name="Priest M."/>
            <person name="Roberts A."/>
            <person name="Saif S."/>
            <person name="Shea T."/>
            <person name="Shenoy N."/>
            <person name="Sisk P."/>
            <person name="Stolte C."/>
            <person name="Sykes S."/>
            <person name="Wortman J."/>
            <person name="Nusbaum C."/>
            <person name="Birren B."/>
        </authorList>
    </citation>
    <scope>NUCLEOTIDE SEQUENCE [LARGE SCALE GENOMIC DNA]</scope>
    <source>
        <strain evidence="14 15">4_1_13</strain>
    </source>
</reference>
<keyword evidence="11" id="KW-0540">Nuclease</keyword>
<keyword evidence="3 11" id="KW-0548">Nucleotidyltransferase</keyword>
<gene>
    <name evidence="11" type="primary">polA</name>
    <name evidence="14" type="ORF">FSCG_00249</name>
</gene>
<dbReference type="CDD" id="cd08637">
    <property type="entry name" value="DNA_pol_A_pol_I_C"/>
    <property type="match status" value="1"/>
</dbReference>
<dbReference type="InterPro" id="IPR029060">
    <property type="entry name" value="PIN-like_dom_sf"/>
</dbReference>
<keyword evidence="7 11" id="KW-0238">DNA-binding</keyword>
<evidence type="ECO:0000256" key="1">
    <source>
        <dbReference type="ARBA" id="ARBA00007705"/>
    </source>
</evidence>
<dbReference type="InterPro" id="IPR043502">
    <property type="entry name" value="DNA/RNA_pol_sf"/>
</dbReference>
<dbReference type="NCBIfam" id="TIGR00593">
    <property type="entry name" value="pola"/>
    <property type="match status" value="1"/>
</dbReference>
<evidence type="ECO:0000256" key="4">
    <source>
        <dbReference type="ARBA" id="ARBA00022705"/>
    </source>
</evidence>
<dbReference type="FunFam" id="1.10.150.20:FF:000003">
    <property type="entry name" value="DNA polymerase I"/>
    <property type="match status" value="1"/>
</dbReference>
<evidence type="ECO:0000256" key="9">
    <source>
        <dbReference type="ARBA" id="ARBA00049244"/>
    </source>
</evidence>
<feature type="domain" description="5'-3' exonuclease" evidence="12">
    <location>
        <begin position="2"/>
        <end position="269"/>
    </location>
</feature>